<keyword evidence="6" id="KW-1185">Reference proteome</keyword>
<dbReference type="InterPro" id="IPR022409">
    <property type="entry name" value="PKD/Chitinase_dom"/>
</dbReference>
<dbReference type="InterPro" id="IPR013783">
    <property type="entry name" value="Ig-like_fold"/>
</dbReference>
<dbReference type="SMART" id="SM00089">
    <property type="entry name" value="PKD"/>
    <property type="match status" value="1"/>
</dbReference>
<evidence type="ECO:0000259" key="4">
    <source>
        <dbReference type="PROSITE" id="PS50093"/>
    </source>
</evidence>
<feature type="region of interest" description="Disordered" evidence="2">
    <location>
        <begin position="29"/>
        <end position="57"/>
    </location>
</feature>
<dbReference type="SUPFAM" id="SSF49299">
    <property type="entry name" value="PKD domain"/>
    <property type="match status" value="2"/>
</dbReference>
<dbReference type="Gene3D" id="2.60.40.10">
    <property type="entry name" value="Immunoglobulins"/>
    <property type="match status" value="2"/>
</dbReference>
<feature type="compositionally biased region" description="Polar residues" evidence="2">
    <location>
        <begin position="29"/>
        <end position="56"/>
    </location>
</feature>
<evidence type="ECO:0000313" key="6">
    <source>
        <dbReference type="Proteomes" id="UP000652681"/>
    </source>
</evidence>
<feature type="signal peptide" evidence="3">
    <location>
        <begin position="1"/>
        <end position="18"/>
    </location>
</feature>
<organism evidence="5 6">
    <name type="scientific">Taishania pollutisoli</name>
    <dbReference type="NCBI Taxonomy" id="2766479"/>
    <lineage>
        <taxon>Bacteria</taxon>
        <taxon>Pseudomonadati</taxon>
        <taxon>Bacteroidota</taxon>
        <taxon>Flavobacteriia</taxon>
        <taxon>Flavobacteriales</taxon>
        <taxon>Crocinitomicaceae</taxon>
        <taxon>Taishania</taxon>
    </lineage>
</organism>
<feature type="domain" description="PKD" evidence="4">
    <location>
        <begin position="350"/>
        <end position="388"/>
    </location>
</feature>
<protein>
    <submittedName>
        <fullName evidence="5">T9SS type A sorting domain-containing protein</fullName>
    </submittedName>
</protein>
<dbReference type="InterPro" id="IPR000601">
    <property type="entry name" value="PKD_dom"/>
</dbReference>
<feature type="domain" description="PKD" evidence="4">
    <location>
        <begin position="271"/>
        <end position="300"/>
    </location>
</feature>
<comment type="caution">
    <text evidence="5">The sequence shown here is derived from an EMBL/GenBank/DDBJ whole genome shotgun (WGS) entry which is preliminary data.</text>
</comment>
<name>A0A8J6TYP7_9FLAO</name>
<sequence>MKKVLLPLFLVAATISNAQETIELSATTVPSGAATTNQSTVSQSPYQSTTTENQSGDRAVSCEDEVKYVENNHNGQQKISIFLGGPRGFNNIAQSFPSFTGQVSKVKFQANIMEGAPTGGSGQAQVSIHAINASNEPVGSPIGSAFVTVNANNDYVATFSTPVNVTNGFSVVFWPRTAEDSLAIMGNGQGSGQNTSYSSVQYPSGQTYTMVELGFDIDVWALPTIRFSLPDPTLVVNPTSACMNTQVAGTVTSTTLPHFNHEVYKDNNFKYKVNFGDGSADQNVANGSRTYTNSGTYTVTGSTIYSGWVNECASTPATQNVTIMPAVTSFFSYAATGLSVQFTSLAQGATTYSWNFGDGGTAGSPNPVRNYAAAGTYTVEFTATGTCGTDLYYKNITIAEGENNSDLGVEEQSGIHLTIYPNPISNVFSVAYETEQVGDIHAELLTLDGKKLETKHALNTMNGELTFDVSTLSSGIYVLNMTVSGKMISKKIVKE</sequence>
<keyword evidence="1 3" id="KW-0732">Signal</keyword>
<proteinExistence type="predicted"/>
<evidence type="ECO:0000256" key="1">
    <source>
        <dbReference type="ARBA" id="ARBA00022729"/>
    </source>
</evidence>
<dbReference type="InterPro" id="IPR035986">
    <property type="entry name" value="PKD_dom_sf"/>
</dbReference>
<dbReference type="Pfam" id="PF18911">
    <property type="entry name" value="PKD_4"/>
    <property type="match status" value="1"/>
</dbReference>
<feature type="chain" id="PRO_5035218179" evidence="3">
    <location>
        <begin position="19"/>
        <end position="495"/>
    </location>
</feature>
<evidence type="ECO:0000256" key="2">
    <source>
        <dbReference type="SAM" id="MobiDB-lite"/>
    </source>
</evidence>
<dbReference type="InterPro" id="IPR026444">
    <property type="entry name" value="Secre_tail"/>
</dbReference>
<evidence type="ECO:0000256" key="3">
    <source>
        <dbReference type="SAM" id="SignalP"/>
    </source>
</evidence>
<dbReference type="CDD" id="cd00146">
    <property type="entry name" value="PKD"/>
    <property type="match status" value="1"/>
</dbReference>
<dbReference type="EMBL" id="JACVEL010000001">
    <property type="protein sequence ID" value="MBC9811198.1"/>
    <property type="molecule type" value="Genomic_DNA"/>
</dbReference>
<evidence type="ECO:0000313" key="5">
    <source>
        <dbReference type="EMBL" id="MBC9811198.1"/>
    </source>
</evidence>
<dbReference type="NCBIfam" id="TIGR04183">
    <property type="entry name" value="Por_Secre_tail"/>
    <property type="match status" value="1"/>
</dbReference>
<reference evidence="5" key="1">
    <citation type="submission" date="2020-09" db="EMBL/GenBank/DDBJ databases">
        <title>Taishania pollutisoli gen. nov., sp. nov., Isolated from Tetrabromobisphenol A-Contaminated Soil.</title>
        <authorList>
            <person name="Chen Q."/>
        </authorList>
    </citation>
    <scope>NUCLEOTIDE SEQUENCE</scope>
    <source>
        <strain evidence="5">CZZ-1</strain>
    </source>
</reference>
<dbReference type="AlphaFoldDB" id="A0A8J6TYP7"/>
<dbReference type="PROSITE" id="PS50093">
    <property type="entry name" value="PKD"/>
    <property type="match status" value="2"/>
</dbReference>
<dbReference type="RefSeq" id="WP_216713335.1">
    <property type="nucleotide sequence ID" value="NZ_JACVEL010000001.1"/>
</dbReference>
<gene>
    <name evidence="5" type="ORF">H9Y05_01805</name>
</gene>
<dbReference type="Pfam" id="PF18962">
    <property type="entry name" value="Por_Secre_tail"/>
    <property type="match status" value="1"/>
</dbReference>
<accession>A0A8J6TYP7</accession>
<dbReference type="Proteomes" id="UP000652681">
    <property type="component" value="Unassembled WGS sequence"/>
</dbReference>